<sequence length="388" mass="43986">MKKAKTSFKTRMYSIVKSILILLPLAIGIVSTMAIPIQTPIKILLATIELFFLTIGILWKRSINIVFITQIAVATSIVSIIATVINLSLPQTQLILLGLVAVVLFVGRYLFSIKASEADKSSKNIHEACQKFFYKVMARMWAQLLLMYCVIFIIGIADSFRVIDIPWWVNLAPIITLGIILINTTINLIINRKIFSEVWIPIFNANGKEIGRTTYSELVINKGYITGFPGIVRVLPISNGMVYLEHKEPDEICPKGGYDTPLRKILTINSEIKKTAQQIVKEYLGDDKVHELRYFMKYLVDGGNNSGRYIWLFLIHLNSLEPIIRGSKPVDSKWWPLEQIKNQPGNVIAPCMRMELPYITELTKLAEELKKRCKGLKVDDKIGNDESK</sequence>
<name>A0ABV9K8Z6_9PORP</name>
<feature type="transmembrane region" description="Helical" evidence="1">
    <location>
        <begin position="132"/>
        <end position="155"/>
    </location>
</feature>
<gene>
    <name evidence="2" type="ORF">ACFO3G_08780</name>
</gene>
<dbReference type="EMBL" id="JBHSGO010000212">
    <property type="protein sequence ID" value="MFC4666687.1"/>
    <property type="molecule type" value="Genomic_DNA"/>
</dbReference>
<feature type="transmembrane region" description="Helical" evidence="1">
    <location>
        <begin position="12"/>
        <end position="35"/>
    </location>
</feature>
<evidence type="ECO:0000313" key="3">
    <source>
        <dbReference type="Proteomes" id="UP001596020"/>
    </source>
</evidence>
<reference evidence="3" key="1">
    <citation type="journal article" date="2019" name="Int. J. Syst. Evol. Microbiol.">
        <title>The Global Catalogue of Microorganisms (GCM) 10K type strain sequencing project: providing services to taxonomists for standard genome sequencing and annotation.</title>
        <authorList>
            <consortium name="The Broad Institute Genomics Platform"/>
            <consortium name="The Broad Institute Genome Sequencing Center for Infectious Disease"/>
            <person name="Wu L."/>
            <person name="Ma J."/>
        </authorList>
    </citation>
    <scope>NUCLEOTIDE SEQUENCE [LARGE SCALE GENOMIC DNA]</scope>
    <source>
        <strain evidence="3">CGMCC 4.7357</strain>
    </source>
</reference>
<feature type="transmembrane region" description="Helical" evidence="1">
    <location>
        <begin position="167"/>
        <end position="190"/>
    </location>
</feature>
<keyword evidence="1" id="KW-0472">Membrane</keyword>
<dbReference type="RefSeq" id="WP_380079994.1">
    <property type="nucleotide sequence ID" value="NZ_JBHSGO010000212.1"/>
</dbReference>
<feature type="transmembrane region" description="Helical" evidence="1">
    <location>
        <begin position="66"/>
        <end position="87"/>
    </location>
</feature>
<comment type="caution">
    <text evidence="2">The sequence shown here is derived from an EMBL/GenBank/DDBJ whole genome shotgun (WGS) entry which is preliminary data.</text>
</comment>
<feature type="transmembrane region" description="Helical" evidence="1">
    <location>
        <begin position="93"/>
        <end position="111"/>
    </location>
</feature>
<dbReference type="Proteomes" id="UP001596020">
    <property type="component" value="Unassembled WGS sequence"/>
</dbReference>
<accession>A0ABV9K8Z6</accession>
<protein>
    <submittedName>
        <fullName evidence="2">Uncharacterized protein</fullName>
    </submittedName>
</protein>
<organism evidence="2 3">
    <name type="scientific">Falsiporphyromonas endometrii</name>
    <dbReference type="NCBI Taxonomy" id="1387297"/>
    <lineage>
        <taxon>Bacteria</taxon>
        <taxon>Pseudomonadati</taxon>
        <taxon>Bacteroidota</taxon>
        <taxon>Bacteroidia</taxon>
        <taxon>Bacteroidales</taxon>
        <taxon>Porphyromonadaceae</taxon>
        <taxon>Falsiporphyromonas</taxon>
    </lineage>
</organism>
<feature type="transmembrane region" description="Helical" evidence="1">
    <location>
        <begin position="41"/>
        <end position="59"/>
    </location>
</feature>
<keyword evidence="3" id="KW-1185">Reference proteome</keyword>
<keyword evidence="1" id="KW-0812">Transmembrane</keyword>
<proteinExistence type="predicted"/>
<evidence type="ECO:0000313" key="2">
    <source>
        <dbReference type="EMBL" id="MFC4666687.1"/>
    </source>
</evidence>
<keyword evidence="1" id="KW-1133">Transmembrane helix</keyword>
<evidence type="ECO:0000256" key="1">
    <source>
        <dbReference type="SAM" id="Phobius"/>
    </source>
</evidence>